<evidence type="ECO:0000256" key="9">
    <source>
        <dbReference type="ARBA" id="ARBA00022763"/>
    </source>
</evidence>
<gene>
    <name evidence="23" type="ORF">CD039_05425</name>
</gene>
<dbReference type="GO" id="GO:0006284">
    <property type="term" value="P:base-excision repair"/>
    <property type="evidence" value="ECO:0007669"/>
    <property type="project" value="InterPro"/>
</dbReference>
<comment type="subunit">
    <text evidence="4">Monomer.</text>
</comment>
<dbReference type="InterPro" id="IPR010663">
    <property type="entry name" value="Znf_FPG/IleRS"/>
</dbReference>
<dbReference type="GO" id="GO:0003690">
    <property type="term" value="F:double-stranded DNA binding"/>
    <property type="evidence" value="ECO:0007669"/>
    <property type="project" value="UniProtKB-ARBA"/>
</dbReference>
<keyword evidence="16" id="KW-0511">Multifunctional enzyme</keyword>
<dbReference type="GO" id="GO:0034039">
    <property type="term" value="F:8-oxo-7,8-dihydroguanine DNA N-glycosylase activity"/>
    <property type="evidence" value="ECO:0007669"/>
    <property type="project" value="TreeGrafter"/>
</dbReference>
<dbReference type="AlphaFoldDB" id="A0A2K4FFU4"/>
<evidence type="ECO:0000313" key="23">
    <source>
        <dbReference type="EMBL" id="POA10191.1"/>
    </source>
</evidence>
<dbReference type="NCBIfam" id="TIGR00577">
    <property type="entry name" value="fpg"/>
    <property type="match status" value="1"/>
</dbReference>
<dbReference type="PROSITE" id="PS51068">
    <property type="entry name" value="FPG_CAT"/>
    <property type="match status" value="1"/>
</dbReference>
<evidence type="ECO:0000256" key="20">
    <source>
        <dbReference type="PROSITE-ProRule" id="PRU00391"/>
    </source>
</evidence>
<dbReference type="Pfam" id="PF01149">
    <property type="entry name" value="Fapy_DNA_glyco"/>
    <property type="match status" value="1"/>
</dbReference>
<evidence type="ECO:0000259" key="22">
    <source>
        <dbReference type="PROSITE" id="PS51068"/>
    </source>
</evidence>
<keyword evidence="13" id="KW-0238">DNA-binding</keyword>
<proteinExistence type="inferred from homology"/>
<dbReference type="SUPFAM" id="SSF81624">
    <property type="entry name" value="N-terminal domain of MutM-like DNA repair proteins"/>
    <property type="match status" value="1"/>
</dbReference>
<evidence type="ECO:0000256" key="17">
    <source>
        <dbReference type="ARBA" id="ARBA00023295"/>
    </source>
</evidence>
<keyword evidence="17" id="KW-0326">Glycosidase</keyword>
<evidence type="ECO:0000256" key="2">
    <source>
        <dbReference type="ARBA" id="ARBA00001947"/>
    </source>
</evidence>
<organism evidence="23 24">
    <name type="scientific">Staphylococcus argensis</name>
    <dbReference type="NCBI Taxonomy" id="1607738"/>
    <lineage>
        <taxon>Bacteria</taxon>
        <taxon>Bacillati</taxon>
        <taxon>Bacillota</taxon>
        <taxon>Bacilli</taxon>
        <taxon>Bacillales</taxon>
        <taxon>Staphylococcaceae</taxon>
        <taxon>Staphylococcus</taxon>
    </lineage>
</organism>
<dbReference type="InterPro" id="IPR012319">
    <property type="entry name" value="FPG_cat"/>
</dbReference>
<evidence type="ECO:0000256" key="6">
    <source>
        <dbReference type="ARBA" id="ARBA00012720"/>
    </source>
</evidence>
<keyword evidence="14" id="KW-0234">DNA repair</keyword>
<feature type="domain" description="Formamidopyrimidine-DNA glycosylase catalytic" evidence="22">
    <location>
        <begin position="2"/>
        <end position="133"/>
    </location>
</feature>
<dbReference type="SMART" id="SM00898">
    <property type="entry name" value="Fapy_DNA_glyco"/>
    <property type="match status" value="1"/>
</dbReference>
<dbReference type="PANTHER" id="PTHR22993">
    <property type="entry name" value="FORMAMIDOPYRIMIDINE-DNA GLYCOSYLASE"/>
    <property type="match status" value="1"/>
</dbReference>
<dbReference type="InterPro" id="IPR000214">
    <property type="entry name" value="Znf_DNA_glyclase/AP_lyase"/>
</dbReference>
<comment type="cofactor">
    <cofactor evidence="2">
        <name>Zn(2+)</name>
        <dbReference type="ChEBI" id="CHEBI:29105"/>
    </cofactor>
</comment>
<evidence type="ECO:0000256" key="14">
    <source>
        <dbReference type="ARBA" id="ARBA00023204"/>
    </source>
</evidence>
<dbReference type="Pfam" id="PF06827">
    <property type="entry name" value="zf-FPG_IleRS"/>
    <property type="match status" value="1"/>
</dbReference>
<evidence type="ECO:0000256" key="5">
    <source>
        <dbReference type="ARBA" id="ARBA00012024"/>
    </source>
</evidence>
<evidence type="ECO:0000256" key="15">
    <source>
        <dbReference type="ARBA" id="ARBA00023239"/>
    </source>
</evidence>
<keyword evidence="11" id="KW-0378">Hydrolase</keyword>
<dbReference type="SUPFAM" id="SSF57716">
    <property type="entry name" value="Glucocorticoid receptor-like (DNA-binding domain)"/>
    <property type="match status" value="1"/>
</dbReference>
<dbReference type="Gene3D" id="1.10.8.50">
    <property type="match status" value="1"/>
</dbReference>
<comment type="catalytic activity">
    <reaction evidence="1">
        <text>Hydrolysis of DNA containing ring-opened 7-methylguanine residues, releasing 2,6-diamino-4-hydroxy-5-(N-methyl)formamidopyrimidine.</text>
        <dbReference type="EC" id="3.2.2.23"/>
    </reaction>
</comment>
<dbReference type="PROSITE" id="PS01242">
    <property type="entry name" value="ZF_FPG_1"/>
    <property type="match status" value="1"/>
</dbReference>
<dbReference type="EC" id="3.2.2.23" evidence="5"/>
<feature type="domain" description="FPG-type" evidence="21">
    <location>
        <begin position="258"/>
        <end position="290"/>
    </location>
</feature>
<dbReference type="GeneID" id="98297785"/>
<protein>
    <recommendedName>
        <fullName evidence="7">Formamidopyrimidine-DNA glycosylase</fullName>
        <ecNumber evidence="5">3.2.2.23</ecNumber>
        <ecNumber evidence="6">4.2.99.18</ecNumber>
    </recommendedName>
    <alternativeName>
        <fullName evidence="18">DNA-(apurinic or apyrimidinic site) lyase MutM</fullName>
    </alternativeName>
</protein>
<keyword evidence="12" id="KW-0862">Zinc</keyword>
<dbReference type="Pfam" id="PF06831">
    <property type="entry name" value="H2TH"/>
    <property type="match status" value="1"/>
</dbReference>
<evidence type="ECO:0000256" key="18">
    <source>
        <dbReference type="ARBA" id="ARBA00030638"/>
    </source>
</evidence>
<evidence type="ECO:0000256" key="16">
    <source>
        <dbReference type="ARBA" id="ARBA00023268"/>
    </source>
</evidence>
<evidence type="ECO:0000256" key="13">
    <source>
        <dbReference type="ARBA" id="ARBA00023125"/>
    </source>
</evidence>
<dbReference type="FunFam" id="1.10.8.50:FF:000003">
    <property type="entry name" value="Formamidopyrimidine-DNA glycosylase"/>
    <property type="match status" value="1"/>
</dbReference>
<dbReference type="CDD" id="cd08966">
    <property type="entry name" value="EcFpg-like_N"/>
    <property type="match status" value="1"/>
</dbReference>
<dbReference type="InterPro" id="IPR015887">
    <property type="entry name" value="DNA_glyclase_Znf_dom_DNA_BS"/>
</dbReference>
<dbReference type="Gene3D" id="3.20.190.10">
    <property type="entry name" value="MutM-like, N-terminal"/>
    <property type="match status" value="1"/>
</dbReference>
<keyword evidence="9" id="KW-0227">DNA damage</keyword>
<sequence length="290" mass="33862">MPELPEVEHVKRGIVPDVESTTIQSVTFSEAVKLGKKNQRETIIKGLELDTFKTFTEGYKINQIERRSKYIYFYLEREDDQRILVSHLGMAGGFFVVNELDEIRDKNYRKHWHVIFNLDNDKMLVYSDIRRFGEIRNLPELAAYPSLLEIAPEPFDDDALDHYLAYFNERKFYNKPIKAMILDHRVIAGCGNIYACEALFRAGIHPARKADSLTLQERKMLFYYIREVLEEGIRYGGTSISDYRHADGRRGEMQNRLNVYKQDTCKVCGTPIERQVIATRNSHFCPECQS</sequence>
<comment type="caution">
    <text evidence="23">The sequence shown here is derived from an EMBL/GenBank/DDBJ whole genome shotgun (WGS) entry which is preliminary data.</text>
</comment>
<dbReference type="PANTHER" id="PTHR22993:SF9">
    <property type="entry name" value="FORMAMIDOPYRIMIDINE-DNA GLYCOSYLASE"/>
    <property type="match status" value="1"/>
</dbReference>
<evidence type="ECO:0000256" key="11">
    <source>
        <dbReference type="ARBA" id="ARBA00022801"/>
    </source>
</evidence>
<evidence type="ECO:0000256" key="19">
    <source>
        <dbReference type="ARBA" id="ARBA00044632"/>
    </source>
</evidence>
<keyword evidence="10 20" id="KW-0863">Zinc-finger</keyword>
<dbReference type="SUPFAM" id="SSF46946">
    <property type="entry name" value="S13-like H2TH domain"/>
    <property type="match status" value="1"/>
</dbReference>
<dbReference type="OrthoDB" id="9800855at2"/>
<evidence type="ECO:0000313" key="24">
    <source>
        <dbReference type="Proteomes" id="UP000242712"/>
    </source>
</evidence>
<dbReference type="EMBL" id="PPPX01000001">
    <property type="protein sequence ID" value="POA10191.1"/>
    <property type="molecule type" value="Genomic_DNA"/>
</dbReference>
<dbReference type="GO" id="GO:0140078">
    <property type="term" value="F:class I DNA-(apurinic or apyrimidinic site) endonuclease activity"/>
    <property type="evidence" value="ECO:0007669"/>
    <property type="project" value="UniProtKB-EC"/>
</dbReference>
<dbReference type="GO" id="GO:0008270">
    <property type="term" value="F:zinc ion binding"/>
    <property type="evidence" value="ECO:0007669"/>
    <property type="project" value="UniProtKB-KW"/>
</dbReference>
<dbReference type="RefSeq" id="WP_103371446.1">
    <property type="nucleotide sequence ID" value="NZ_CBCRVO010000001.1"/>
</dbReference>
<dbReference type="PROSITE" id="PS51066">
    <property type="entry name" value="ZF_FPG_2"/>
    <property type="match status" value="1"/>
</dbReference>
<keyword evidence="15" id="KW-0456">Lyase</keyword>
<keyword evidence="24" id="KW-1185">Reference proteome</keyword>
<dbReference type="EC" id="4.2.99.18" evidence="6"/>
<accession>A0A2K4FFU4</accession>
<dbReference type="GO" id="GO:0003684">
    <property type="term" value="F:damaged DNA binding"/>
    <property type="evidence" value="ECO:0007669"/>
    <property type="project" value="InterPro"/>
</dbReference>
<evidence type="ECO:0000256" key="4">
    <source>
        <dbReference type="ARBA" id="ARBA00011245"/>
    </source>
</evidence>
<dbReference type="NCBIfam" id="NF002211">
    <property type="entry name" value="PRK01103.1"/>
    <property type="match status" value="1"/>
</dbReference>
<reference evidence="23 24" key="1">
    <citation type="submission" date="2017-08" db="EMBL/GenBank/DDBJ databases">
        <title>Draft genome sequences of 64 type strains of genus Staph aureus.</title>
        <authorList>
            <person name="Cole K."/>
            <person name="Golubchik T."/>
            <person name="Russell J."/>
            <person name="Foster D."/>
            <person name="Llewelyn M."/>
            <person name="Wilson D."/>
            <person name="Crook D."/>
            <person name="Paul J."/>
        </authorList>
    </citation>
    <scope>NUCLEOTIDE SEQUENCE [LARGE SCALE GENOMIC DNA]</scope>
    <source>
        <strain evidence="23 24">DSM 29875</strain>
    </source>
</reference>
<dbReference type="InterPro" id="IPR035937">
    <property type="entry name" value="FPG_N"/>
</dbReference>
<name>A0A2K4FFU4_9STAP</name>
<dbReference type="InterPro" id="IPR010979">
    <property type="entry name" value="Ribosomal_uS13-like_H2TH"/>
</dbReference>
<comment type="similarity">
    <text evidence="3">Belongs to the FPG family.</text>
</comment>
<evidence type="ECO:0000256" key="1">
    <source>
        <dbReference type="ARBA" id="ARBA00001668"/>
    </source>
</evidence>
<evidence type="ECO:0000256" key="10">
    <source>
        <dbReference type="ARBA" id="ARBA00022771"/>
    </source>
</evidence>
<evidence type="ECO:0000256" key="12">
    <source>
        <dbReference type="ARBA" id="ARBA00022833"/>
    </source>
</evidence>
<evidence type="ECO:0000259" key="21">
    <source>
        <dbReference type="PROSITE" id="PS51066"/>
    </source>
</evidence>
<evidence type="ECO:0000256" key="7">
    <source>
        <dbReference type="ARBA" id="ARBA00016240"/>
    </source>
</evidence>
<dbReference type="SMART" id="SM01232">
    <property type="entry name" value="H2TH"/>
    <property type="match status" value="1"/>
</dbReference>
<dbReference type="InterPro" id="IPR020629">
    <property type="entry name" value="FPG_Glyclase"/>
</dbReference>
<evidence type="ECO:0000256" key="8">
    <source>
        <dbReference type="ARBA" id="ARBA00022723"/>
    </source>
</evidence>
<comment type="catalytic activity">
    <reaction evidence="19">
        <text>2'-deoxyribonucleotide-(2'-deoxyribose 5'-phosphate)-2'-deoxyribonucleotide-DNA = a 3'-end 2'-deoxyribonucleotide-(2,3-dehydro-2,3-deoxyribose 5'-phosphate)-DNA + a 5'-end 5'-phospho-2'-deoxyribonucleoside-DNA + H(+)</text>
        <dbReference type="Rhea" id="RHEA:66592"/>
        <dbReference type="Rhea" id="RHEA-COMP:13180"/>
        <dbReference type="Rhea" id="RHEA-COMP:16897"/>
        <dbReference type="Rhea" id="RHEA-COMP:17067"/>
        <dbReference type="ChEBI" id="CHEBI:15378"/>
        <dbReference type="ChEBI" id="CHEBI:136412"/>
        <dbReference type="ChEBI" id="CHEBI:157695"/>
        <dbReference type="ChEBI" id="CHEBI:167181"/>
        <dbReference type="EC" id="4.2.99.18"/>
    </reaction>
</comment>
<keyword evidence="8" id="KW-0479">Metal-binding</keyword>
<evidence type="ECO:0000256" key="3">
    <source>
        <dbReference type="ARBA" id="ARBA00009409"/>
    </source>
</evidence>
<dbReference type="Proteomes" id="UP000242712">
    <property type="component" value="Unassembled WGS sequence"/>
</dbReference>
<dbReference type="InterPro" id="IPR015886">
    <property type="entry name" value="H2TH_FPG"/>
</dbReference>